<comment type="caution">
    <text evidence="1">The sequence shown here is derived from an EMBL/GenBank/DDBJ whole genome shotgun (WGS) entry which is preliminary data.</text>
</comment>
<dbReference type="EMBL" id="RJSF01000041">
    <property type="protein sequence ID" value="RNM13293.1"/>
    <property type="molecule type" value="Genomic_DNA"/>
</dbReference>
<evidence type="ECO:0000313" key="2">
    <source>
        <dbReference type="Proteomes" id="UP000279994"/>
    </source>
</evidence>
<keyword evidence="2" id="KW-1185">Reference proteome</keyword>
<name>A0A3N0GLE0_9ACTN</name>
<proteinExistence type="predicted"/>
<organism evidence="1 2">
    <name type="scientific">Nocardioides pocheonensis</name>
    <dbReference type="NCBI Taxonomy" id="661485"/>
    <lineage>
        <taxon>Bacteria</taxon>
        <taxon>Bacillati</taxon>
        <taxon>Actinomycetota</taxon>
        <taxon>Actinomycetes</taxon>
        <taxon>Propionibacteriales</taxon>
        <taxon>Nocardioidaceae</taxon>
        <taxon>Nocardioides</taxon>
    </lineage>
</organism>
<dbReference type="AlphaFoldDB" id="A0A3N0GLE0"/>
<protein>
    <submittedName>
        <fullName evidence="1">Uncharacterized protein</fullName>
    </submittedName>
</protein>
<sequence length="71" mass="7555">MSTNVIDLTARLQQSPAPCGCTRHMFEAVMERAQSQLGGSLLVSRDVLEGVIADIGVTLEAVLTPSQGMRP</sequence>
<reference evidence="1 2" key="1">
    <citation type="submission" date="2018-11" db="EMBL/GenBank/DDBJ databases">
        <authorList>
            <person name="Li F."/>
        </authorList>
    </citation>
    <scope>NUCLEOTIDE SEQUENCE [LARGE SCALE GENOMIC DNA]</scope>
    <source>
        <strain evidence="1 2">Gsoil 818</strain>
    </source>
</reference>
<evidence type="ECO:0000313" key="1">
    <source>
        <dbReference type="EMBL" id="RNM13293.1"/>
    </source>
</evidence>
<dbReference type="Proteomes" id="UP000279994">
    <property type="component" value="Unassembled WGS sequence"/>
</dbReference>
<gene>
    <name evidence="1" type="ORF">EFL26_15890</name>
</gene>
<accession>A0A3N0GLE0</accession>